<organism evidence="2 3">
    <name type="scientific">Pan paniscus</name>
    <name type="common">Pygmy chimpanzee</name>
    <name type="synonym">Bonobo</name>
    <dbReference type="NCBI Taxonomy" id="9597"/>
    <lineage>
        <taxon>Eukaryota</taxon>
        <taxon>Metazoa</taxon>
        <taxon>Chordata</taxon>
        <taxon>Craniata</taxon>
        <taxon>Vertebrata</taxon>
        <taxon>Euteleostomi</taxon>
        <taxon>Mammalia</taxon>
        <taxon>Eutheria</taxon>
        <taxon>Euarchontoglires</taxon>
        <taxon>Primates</taxon>
        <taxon>Haplorrhini</taxon>
        <taxon>Catarrhini</taxon>
        <taxon>Hominidae</taxon>
        <taxon>Pan</taxon>
    </lineage>
</organism>
<evidence type="ECO:0000256" key="1">
    <source>
        <dbReference type="SAM" id="MobiDB-lite"/>
    </source>
</evidence>
<dbReference type="OMA" id="HSIKCIC"/>
<name>A0A2R9AAK8_PANPA</name>
<dbReference type="EMBL" id="AJFE02016388">
    <property type="status" value="NOT_ANNOTATED_CDS"/>
    <property type="molecule type" value="Genomic_DNA"/>
</dbReference>
<dbReference type="STRING" id="9597.ENSPPAP00000012671"/>
<dbReference type="Proteomes" id="UP000240080">
    <property type="component" value="Chromosome 11"/>
</dbReference>
<feature type="region of interest" description="Disordered" evidence="1">
    <location>
        <begin position="195"/>
        <end position="223"/>
    </location>
</feature>
<dbReference type="Ensembl" id="ENSPPAT00000035337.1">
    <property type="protein sequence ID" value="ENSPPAP00000012671.1"/>
    <property type="gene ID" value="ENSPPAG00000029516.1"/>
</dbReference>
<dbReference type="AlphaFoldDB" id="A0A2R9AAK8"/>
<accession>A0A2R9AAK8</accession>
<feature type="region of interest" description="Disordered" evidence="1">
    <location>
        <begin position="245"/>
        <end position="272"/>
    </location>
</feature>
<dbReference type="EMBL" id="AJFE02016387">
    <property type="status" value="NOT_ANNOTATED_CDS"/>
    <property type="molecule type" value="Genomic_DNA"/>
</dbReference>
<protein>
    <submittedName>
        <fullName evidence="2">Uncharacterized protein</fullName>
    </submittedName>
</protein>
<reference evidence="2 3" key="1">
    <citation type="journal article" date="2012" name="Nature">
        <title>The bonobo genome compared with the chimpanzee and human genomes.</title>
        <authorList>
            <person name="Prufer K."/>
            <person name="Munch K."/>
            <person name="Hellmann I."/>
            <person name="Akagi K."/>
            <person name="Miller J.R."/>
            <person name="Walenz B."/>
            <person name="Koren S."/>
            <person name="Sutton G."/>
            <person name="Kodira C."/>
            <person name="Winer R."/>
            <person name="Knight J.R."/>
            <person name="Mullikin J.C."/>
            <person name="Meader S.J."/>
            <person name="Ponting C.P."/>
            <person name="Lunter G."/>
            <person name="Higashino S."/>
            <person name="Hobolth A."/>
            <person name="Dutheil J."/>
            <person name="Karakoc E."/>
            <person name="Alkan C."/>
            <person name="Sajjadian S."/>
            <person name="Catacchio C.R."/>
            <person name="Ventura M."/>
            <person name="Marques-Bonet T."/>
            <person name="Eichler E.E."/>
            <person name="Andre C."/>
            <person name="Atencia R."/>
            <person name="Mugisha L."/>
            <person name="Junhold J."/>
            <person name="Patterson N."/>
            <person name="Siebauer M."/>
            <person name="Good J.M."/>
            <person name="Fischer A."/>
            <person name="Ptak S.E."/>
            <person name="Lachmann M."/>
            <person name="Symer D.E."/>
            <person name="Mailund T."/>
            <person name="Schierup M.H."/>
            <person name="Andres A.M."/>
            <person name="Kelso J."/>
            <person name="Paabo S."/>
        </authorList>
    </citation>
    <scope>NUCLEOTIDE SEQUENCE [LARGE SCALE GENOMIC DNA]</scope>
</reference>
<keyword evidence="3" id="KW-1185">Reference proteome</keyword>
<reference evidence="2" key="3">
    <citation type="submission" date="2025-09" db="UniProtKB">
        <authorList>
            <consortium name="Ensembl"/>
        </authorList>
    </citation>
    <scope>IDENTIFICATION</scope>
</reference>
<sequence>VTCIPRTPPSIPRPVPTAKSCISPLSSHAFLQWHSIKCICFWCCCDFTWGAVLLVLRLDVIRLVSPCTAPSSLRASLGDGASAQAFWFRASCLEQQLDPGPWEEFLCPAGLSSYSTWALSGNVSAESGTPWAQGHARGLSAIQAVGSGQREGLSPQQGQGGARWHRLPSCSQALLCGAGDLALVPRGGGSTALPASELSGAASPADVGSSAAEGTSGLQPLLGDPGVLGPSSCLLQSSRHLPCFPGVGAANGPRVGRRPPRYGLKTQASQTQ</sequence>
<feature type="compositionally biased region" description="Low complexity" evidence="1">
    <location>
        <begin position="245"/>
        <end position="254"/>
    </location>
</feature>
<evidence type="ECO:0000313" key="2">
    <source>
        <dbReference type="Ensembl" id="ENSPPAP00000012671.1"/>
    </source>
</evidence>
<dbReference type="GeneTree" id="ENSGT00910000147596"/>
<evidence type="ECO:0000313" key="3">
    <source>
        <dbReference type="Proteomes" id="UP000240080"/>
    </source>
</evidence>
<reference evidence="2" key="2">
    <citation type="submission" date="2025-08" db="UniProtKB">
        <authorList>
            <consortium name="Ensembl"/>
        </authorList>
    </citation>
    <scope>IDENTIFICATION</scope>
</reference>
<dbReference type="Bgee" id="ENSPPAG00000029516">
    <property type="expression patterns" value="Expressed in placenta and 6 other cell types or tissues"/>
</dbReference>
<proteinExistence type="predicted"/>